<name>A0A075DWU7_9EUKA</name>
<dbReference type="NCBIfam" id="TIGR00165">
    <property type="entry name" value="S18"/>
    <property type="match status" value="1"/>
</dbReference>
<dbReference type="GO" id="GO:0006412">
    <property type="term" value="P:translation"/>
    <property type="evidence" value="ECO:0007669"/>
    <property type="project" value="UniProtKB-UniRule"/>
</dbReference>
<keyword evidence="6" id="KW-0934">Plastid</keyword>
<dbReference type="EMBL" id="KJ201907">
    <property type="protein sequence ID" value="AHY04385.1"/>
    <property type="molecule type" value="Genomic_DNA"/>
</dbReference>
<dbReference type="SUPFAM" id="SSF46911">
    <property type="entry name" value="Ribosomal protein S18"/>
    <property type="match status" value="1"/>
</dbReference>
<dbReference type="PANTHER" id="PTHR13479:SF40">
    <property type="entry name" value="SMALL RIBOSOMAL SUBUNIT PROTEIN BS18M"/>
    <property type="match status" value="1"/>
</dbReference>
<protein>
    <recommendedName>
        <fullName evidence="4">Small ribosomal subunit protein bS18c</fullName>
    </recommendedName>
</protein>
<dbReference type="HAMAP" id="MF_00270">
    <property type="entry name" value="Ribosomal_bS18"/>
    <property type="match status" value="1"/>
</dbReference>
<evidence type="ECO:0000313" key="6">
    <source>
        <dbReference type="EMBL" id="AHY04385.1"/>
    </source>
</evidence>
<comment type="subcellular location">
    <subcellularLocation>
        <location evidence="4">Plastid</location>
        <location evidence="4">Chloroplast</location>
    </subcellularLocation>
</comment>
<dbReference type="InterPro" id="IPR001648">
    <property type="entry name" value="Ribosomal_bS18"/>
</dbReference>
<keyword evidence="3 4" id="KW-0687">Ribonucleoprotein</keyword>
<comment type="subunit">
    <text evidence="4">Part of the 30S ribosomal subunit.</text>
</comment>
<evidence type="ECO:0000256" key="5">
    <source>
        <dbReference type="RuleBase" id="RU003910"/>
    </source>
</evidence>
<organism evidence="6">
    <name type="scientific">Chrysochromulina tobinii</name>
    <dbReference type="NCBI Taxonomy" id="1460289"/>
    <lineage>
        <taxon>Eukaryota</taxon>
        <taxon>Haptista</taxon>
        <taxon>Haptophyta</taxon>
        <taxon>Prymnesiophyceae</taxon>
        <taxon>Prymnesiales</taxon>
        <taxon>Chrysochromulinaceae</taxon>
        <taxon>Chrysochromulina</taxon>
    </lineage>
</organism>
<accession>A0A075DWU7</accession>
<evidence type="ECO:0000256" key="3">
    <source>
        <dbReference type="ARBA" id="ARBA00023274"/>
    </source>
</evidence>
<geneLocation type="chloroplast" evidence="6"/>
<sequence length="76" mass="8411">MAAYLVNQENKENKEAIDFASLTYKDVKVLGNFLSDQGKILPRRVTGVTSKEQKKITKCIKTARIAALLPFVVGKA</sequence>
<dbReference type="InterPro" id="IPR036870">
    <property type="entry name" value="Ribosomal_bS18_sf"/>
</dbReference>
<dbReference type="Pfam" id="PF01084">
    <property type="entry name" value="Ribosomal_S18"/>
    <property type="match status" value="1"/>
</dbReference>
<keyword evidence="6" id="KW-0150">Chloroplast</keyword>
<reference evidence="6" key="1">
    <citation type="journal article" date="2014" name="BMC Genomics">
        <title>The mitochondrial and chloroplast genomes of the haptophyte Chrysochromulina tobin contain unique repeat structures and gene profiles.</title>
        <authorList>
            <person name="Hovde B.T."/>
            <person name="Starkenburg S.R."/>
            <person name="Hunsperger H.M."/>
            <person name="Mercer L.D."/>
            <person name="Deodato C.R."/>
            <person name="Jha R.K."/>
            <person name="Chertkov O."/>
            <person name="Monnat R.J.Jr."/>
            <person name="Cattolico R.A."/>
        </authorList>
    </citation>
    <scope>NUCLEOTIDE SEQUENCE</scope>
    <source>
        <strain evidence="6">CCMP291</strain>
    </source>
</reference>
<gene>
    <name evidence="4 6" type="primary">rps18</name>
    <name evidence="6" type="ORF">ChtoCp_00120</name>
</gene>
<evidence type="ECO:0000256" key="2">
    <source>
        <dbReference type="ARBA" id="ARBA00022980"/>
    </source>
</evidence>
<dbReference type="AlphaFoldDB" id="A0A075DWU7"/>
<dbReference type="GO" id="GO:0009507">
    <property type="term" value="C:chloroplast"/>
    <property type="evidence" value="ECO:0007669"/>
    <property type="project" value="UniProtKB-SubCell"/>
</dbReference>
<dbReference type="PRINTS" id="PR00974">
    <property type="entry name" value="RIBOSOMALS18"/>
</dbReference>
<dbReference type="GO" id="GO:0070181">
    <property type="term" value="F:small ribosomal subunit rRNA binding"/>
    <property type="evidence" value="ECO:0007669"/>
    <property type="project" value="TreeGrafter"/>
</dbReference>
<dbReference type="GO" id="GO:0003735">
    <property type="term" value="F:structural constituent of ribosome"/>
    <property type="evidence" value="ECO:0007669"/>
    <property type="project" value="InterPro"/>
</dbReference>
<comment type="similarity">
    <text evidence="1 4 5">Belongs to the bacterial ribosomal protein bS18 family.</text>
</comment>
<dbReference type="GO" id="GO:0005763">
    <property type="term" value="C:mitochondrial small ribosomal subunit"/>
    <property type="evidence" value="ECO:0007669"/>
    <property type="project" value="TreeGrafter"/>
</dbReference>
<evidence type="ECO:0000256" key="4">
    <source>
        <dbReference type="HAMAP-Rule" id="MF_00270"/>
    </source>
</evidence>
<dbReference type="PANTHER" id="PTHR13479">
    <property type="entry name" value="30S RIBOSOMAL PROTEIN S18"/>
    <property type="match status" value="1"/>
</dbReference>
<reference evidence="6" key="2">
    <citation type="submission" date="2016-02" db="EMBL/GenBank/DDBJ databases">
        <authorList>
            <person name="Wen L."/>
            <person name="He K."/>
            <person name="Yang H."/>
        </authorList>
    </citation>
    <scope>NUCLEOTIDE SEQUENCE</scope>
    <source>
        <strain evidence="6">CCMP291</strain>
    </source>
</reference>
<dbReference type="Gene3D" id="4.10.640.10">
    <property type="entry name" value="Ribosomal protein S18"/>
    <property type="match status" value="1"/>
</dbReference>
<proteinExistence type="inferred from homology"/>
<evidence type="ECO:0000256" key="1">
    <source>
        <dbReference type="ARBA" id="ARBA00005589"/>
    </source>
</evidence>
<keyword evidence="2 4" id="KW-0689">Ribosomal protein</keyword>
<keyword evidence="4" id="KW-0694">RNA-binding</keyword>
<keyword evidence="4" id="KW-0699">rRNA-binding</keyword>